<dbReference type="SUPFAM" id="SSF49384">
    <property type="entry name" value="Carbohydrate-binding domain"/>
    <property type="match status" value="1"/>
</dbReference>
<sequence length="173" mass="17776">MTGIRGTLRRTRWRIGLVTGTITALVVGFALMMTGTAQAAVGCQVTYAVGGQWQGGFSANVTVTNLGDAVNGWRLTWTFPSGQQVTQAWNATVTSSGATVTAADVGYNAGLATNASTSFGFNGSWSGSNTAPTSFALNGVTCTGSVGGTSAPPTSAPPRPPRPRPPRRRPPTR</sequence>
<dbReference type="InterPro" id="IPR008965">
    <property type="entry name" value="CBM2/CBM3_carb-bd_dom_sf"/>
</dbReference>
<dbReference type="Pfam" id="PF00553">
    <property type="entry name" value="CBM_2"/>
    <property type="match status" value="1"/>
</dbReference>
<feature type="domain" description="CBM2" evidence="3">
    <location>
        <begin position="36"/>
        <end position="145"/>
    </location>
</feature>
<dbReference type="InterPro" id="IPR012291">
    <property type="entry name" value="CBM2_carb-bd_dom_sf"/>
</dbReference>
<evidence type="ECO:0000313" key="5">
    <source>
        <dbReference type="Proteomes" id="UP000319728"/>
    </source>
</evidence>
<dbReference type="GO" id="GO:0005975">
    <property type="term" value="P:carbohydrate metabolic process"/>
    <property type="evidence" value="ECO:0007669"/>
    <property type="project" value="InterPro"/>
</dbReference>
<feature type="region of interest" description="Disordered" evidence="1">
    <location>
        <begin position="142"/>
        <end position="173"/>
    </location>
</feature>
<feature type="compositionally biased region" description="Basic residues" evidence="1">
    <location>
        <begin position="161"/>
        <end position="173"/>
    </location>
</feature>
<evidence type="ECO:0000256" key="2">
    <source>
        <dbReference type="SAM" id="SignalP"/>
    </source>
</evidence>
<dbReference type="InterPro" id="IPR001919">
    <property type="entry name" value="CBD2"/>
</dbReference>
<protein>
    <submittedName>
        <fullName evidence="4">Cellulose binding domain-containing protein</fullName>
    </submittedName>
</protein>
<dbReference type="RefSeq" id="WP_425325901.1">
    <property type="nucleotide sequence ID" value="NZ_VLLP01000001.1"/>
</dbReference>
<feature type="chain" id="PRO_5021872101" evidence="2">
    <location>
        <begin position="40"/>
        <end position="173"/>
    </location>
</feature>
<evidence type="ECO:0000256" key="1">
    <source>
        <dbReference type="SAM" id="MobiDB-lite"/>
    </source>
</evidence>
<comment type="caution">
    <text evidence="4">The sequence shown here is derived from an EMBL/GenBank/DDBJ whole genome shotgun (WGS) entry which is preliminary data.</text>
</comment>
<dbReference type="SMART" id="SM00637">
    <property type="entry name" value="CBD_II"/>
    <property type="match status" value="1"/>
</dbReference>
<accession>A0A562WGW8</accession>
<name>A0A562WGW8_9ACTN</name>
<dbReference type="EMBL" id="VLLP01000001">
    <property type="protein sequence ID" value="TWJ29425.1"/>
    <property type="molecule type" value="Genomic_DNA"/>
</dbReference>
<evidence type="ECO:0000259" key="3">
    <source>
        <dbReference type="PROSITE" id="PS51173"/>
    </source>
</evidence>
<dbReference type="GO" id="GO:0004553">
    <property type="term" value="F:hydrolase activity, hydrolyzing O-glycosyl compounds"/>
    <property type="evidence" value="ECO:0007669"/>
    <property type="project" value="InterPro"/>
</dbReference>
<organism evidence="4 5">
    <name type="scientific">Micromonospora sagamiensis</name>
    <dbReference type="NCBI Taxonomy" id="47875"/>
    <lineage>
        <taxon>Bacteria</taxon>
        <taxon>Bacillati</taxon>
        <taxon>Actinomycetota</taxon>
        <taxon>Actinomycetes</taxon>
        <taxon>Micromonosporales</taxon>
        <taxon>Micromonosporaceae</taxon>
        <taxon>Micromonospora</taxon>
    </lineage>
</organism>
<evidence type="ECO:0000313" key="4">
    <source>
        <dbReference type="EMBL" id="TWJ29425.1"/>
    </source>
</evidence>
<feature type="signal peptide" evidence="2">
    <location>
        <begin position="1"/>
        <end position="39"/>
    </location>
</feature>
<reference evidence="4 5" key="1">
    <citation type="submission" date="2019-07" db="EMBL/GenBank/DDBJ databases">
        <title>R&amp;d 2014.</title>
        <authorList>
            <person name="Klenk H.-P."/>
        </authorList>
    </citation>
    <scope>NUCLEOTIDE SEQUENCE [LARGE SCALE GENOMIC DNA]</scope>
    <source>
        <strain evidence="4 5">DSM 43912</strain>
    </source>
</reference>
<dbReference type="Gene3D" id="2.60.40.290">
    <property type="match status" value="1"/>
</dbReference>
<gene>
    <name evidence="4" type="ORF">JD81_02935</name>
</gene>
<dbReference type="GO" id="GO:0030247">
    <property type="term" value="F:polysaccharide binding"/>
    <property type="evidence" value="ECO:0007669"/>
    <property type="project" value="UniProtKB-UniRule"/>
</dbReference>
<dbReference type="PROSITE" id="PS51173">
    <property type="entry name" value="CBM2"/>
    <property type="match status" value="1"/>
</dbReference>
<feature type="compositionally biased region" description="Low complexity" evidence="1">
    <location>
        <begin position="142"/>
        <end position="153"/>
    </location>
</feature>
<dbReference type="Proteomes" id="UP000319728">
    <property type="component" value="Unassembled WGS sequence"/>
</dbReference>
<proteinExistence type="predicted"/>
<keyword evidence="5" id="KW-1185">Reference proteome</keyword>
<keyword evidence="2" id="KW-0732">Signal</keyword>
<dbReference type="AlphaFoldDB" id="A0A562WGW8"/>